<feature type="transmembrane region" description="Helical" evidence="6">
    <location>
        <begin position="342"/>
        <end position="363"/>
    </location>
</feature>
<keyword evidence="3 6" id="KW-0812">Transmembrane</keyword>
<name>A0AAE9SLQ4_9VIBR</name>
<evidence type="ECO:0000256" key="5">
    <source>
        <dbReference type="ARBA" id="ARBA00023136"/>
    </source>
</evidence>
<evidence type="ECO:0000313" key="7">
    <source>
        <dbReference type="EMBL" id="UTZ26437.1"/>
    </source>
</evidence>
<dbReference type="EMBL" id="CP050467">
    <property type="protein sequence ID" value="UTZ26437.1"/>
    <property type="molecule type" value="Genomic_DNA"/>
</dbReference>
<keyword evidence="2" id="KW-1003">Cell membrane</keyword>
<evidence type="ECO:0000313" key="8">
    <source>
        <dbReference type="Proteomes" id="UP001058687"/>
    </source>
</evidence>
<keyword evidence="5 6" id="KW-0472">Membrane</keyword>
<organism evidence="7 8">
    <name type="scientific">Vibrio campbellii</name>
    <dbReference type="NCBI Taxonomy" id="680"/>
    <lineage>
        <taxon>Bacteria</taxon>
        <taxon>Pseudomonadati</taxon>
        <taxon>Pseudomonadota</taxon>
        <taxon>Gammaproteobacteria</taxon>
        <taxon>Vibrionales</taxon>
        <taxon>Vibrionaceae</taxon>
        <taxon>Vibrio</taxon>
    </lineage>
</organism>
<dbReference type="RefSeq" id="WP_255939716.1">
    <property type="nucleotide sequence ID" value="NZ_CP050467.1"/>
</dbReference>
<evidence type="ECO:0000256" key="6">
    <source>
        <dbReference type="SAM" id="Phobius"/>
    </source>
</evidence>
<accession>A0AAE9SLQ4</accession>
<feature type="transmembrane region" description="Helical" evidence="6">
    <location>
        <begin position="394"/>
        <end position="411"/>
    </location>
</feature>
<feature type="transmembrane region" description="Helical" evidence="6">
    <location>
        <begin position="92"/>
        <end position="114"/>
    </location>
</feature>
<feature type="transmembrane region" description="Helical" evidence="6">
    <location>
        <begin position="180"/>
        <end position="204"/>
    </location>
</feature>
<feature type="transmembrane region" description="Helical" evidence="6">
    <location>
        <begin position="48"/>
        <end position="72"/>
    </location>
</feature>
<gene>
    <name evidence="7" type="ORF">HB761_06445</name>
</gene>
<evidence type="ECO:0000256" key="2">
    <source>
        <dbReference type="ARBA" id="ARBA00022475"/>
    </source>
</evidence>
<dbReference type="Proteomes" id="UP001058687">
    <property type="component" value="Chromosome 1"/>
</dbReference>
<dbReference type="InterPro" id="IPR050833">
    <property type="entry name" value="Poly_Biosynth_Transport"/>
</dbReference>
<keyword evidence="4 6" id="KW-1133">Transmembrane helix</keyword>
<proteinExistence type="predicted"/>
<reference evidence="7" key="1">
    <citation type="submission" date="2020-03" db="EMBL/GenBank/DDBJ databases">
        <title>Five strains of Vibrio campbellii isolated from Mariana Trench.</title>
        <authorList>
            <person name="Liang J."/>
            <person name="Zhang X.-H."/>
        </authorList>
    </citation>
    <scope>NUCLEOTIDE SEQUENCE</scope>
    <source>
        <strain evidence="7">LJC014</strain>
    </source>
</reference>
<evidence type="ECO:0000256" key="3">
    <source>
        <dbReference type="ARBA" id="ARBA00022692"/>
    </source>
</evidence>
<sequence length="425" mass="48195">MKIISSAAVRKAIRPLAMLFFSSIGTGLISILSLYIMVRALGVETYGALMLAFSYIMVIGAIINLQSVDALIKFIPYEKSPELKTTLINKLLLVDVITAVFGFLVCYASIQFVSEALSWDSLISELLYSISFYILFNVSGTFDGIYRYYGYFKWISFRNFLVASILCALYYIASCKNYGVHYYALIISISSLLVLVFDIFYFLLKRKEIDYRGFRFECVDVRVLKYTLISNLNSNIDLPIKKLSPILIANLMSLQDVGIYKILEKLGAVVLKVISVFLQFFGADISRLIASGNITKVLVLGRKFTILFIIGSSIILSILYVSFESIVLYFSPEIATYKNEVFTYLFYVIIISSMFYQHTVAIYSGHEFKVLKLIFIVNLLYLCLMNYFVSTWGLIGLIILQIIQATIIFLGKNKFISDGLRGSIK</sequence>
<dbReference type="AlphaFoldDB" id="A0AAE9SLQ4"/>
<comment type="subcellular location">
    <subcellularLocation>
        <location evidence="1">Cell membrane</location>
        <topology evidence="1">Multi-pass membrane protein</topology>
    </subcellularLocation>
</comment>
<evidence type="ECO:0000256" key="1">
    <source>
        <dbReference type="ARBA" id="ARBA00004651"/>
    </source>
</evidence>
<protein>
    <recommendedName>
        <fullName evidence="9">Polysaccharide biosynthesis protein</fullName>
    </recommendedName>
</protein>
<dbReference type="GO" id="GO:0005886">
    <property type="term" value="C:plasma membrane"/>
    <property type="evidence" value="ECO:0007669"/>
    <property type="project" value="UniProtKB-SubCell"/>
</dbReference>
<feature type="transmembrane region" description="Helical" evidence="6">
    <location>
        <begin position="126"/>
        <end position="145"/>
    </location>
</feature>
<dbReference type="PANTHER" id="PTHR30250">
    <property type="entry name" value="PST FAMILY PREDICTED COLANIC ACID TRANSPORTER"/>
    <property type="match status" value="1"/>
</dbReference>
<feature type="transmembrane region" description="Helical" evidence="6">
    <location>
        <begin position="157"/>
        <end position="174"/>
    </location>
</feature>
<feature type="transmembrane region" description="Helical" evidence="6">
    <location>
        <begin position="306"/>
        <end position="330"/>
    </location>
</feature>
<dbReference type="PANTHER" id="PTHR30250:SF11">
    <property type="entry name" value="O-ANTIGEN TRANSPORTER-RELATED"/>
    <property type="match status" value="1"/>
</dbReference>
<evidence type="ECO:0000256" key="4">
    <source>
        <dbReference type="ARBA" id="ARBA00022989"/>
    </source>
</evidence>
<evidence type="ECO:0008006" key="9">
    <source>
        <dbReference type="Google" id="ProtNLM"/>
    </source>
</evidence>
<feature type="transmembrane region" description="Helical" evidence="6">
    <location>
        <begin position="12"/>
        <end position="36"/>
    </location>
</feature>